<organism evidence="2 3">
    <name type="scientific">Stemphylium lycopersici</name>
    <name type="common">Tomato gray leaf spot disease fungus</name>
    <name type="synonym">Thyrospora lycopersici</name>
    <dbReference type="NCBI Taxonomy" id="183478"/>
    <lineage>
        <taxon>Eukaryota</taxon>
        <taxon>Fungi</taxon>
        <taxon>Dikarya</taxon>
        <taxon>Ascomycota</taxon>
        <taxon>Pezizomycotina</taxon>
        <taxon>Dothideomycetes</taxon>
        <taxon>Pleosporomycetidae</taxon>
        <taxon>Pleosporales</taxon>
        <taxon>Pleosporineae</taxon>
        <taxon>Pleosporaceae</taxon>
        <taxon>Stemphylium</taxon>
    </lineage>
</organism>
<feature type="region of interest" description="Disordered" evidence="1">
    <location>
        <begin position="242"/>
        <end position="261"/>
    </location>
</feature>
<dbReference type="AlphaFoldDB" id="A0A364N4K1"/>
<reference evidence="3" key="1">
    <citation type="submission" date="2018-05" db="EMBL/GenBank/DDBJ databases">
        <title>Draft genome sequence of Stemphylium lycopersici strain CIDEFI 213.</title>
        <authorList>
            <person name="Medina R."/>
            <person name="Franco M.E.E."/>
            <person name="Lucentini C.G."/>
            <person name="Saparrat M.C.N."/>
            <person name="Balatti P.A."/>
        </authorList>
    </citation>
    <scope>NUCLEOTIDE SEQUENCE [LARGE SCALE GENOMIC DNA]</scope>
    <source>
        <strain evidence="3">CIDEFI 213</strain>
    </source>
</reference>
<sequence>MRPPKHMIYYCAGGWMLIIYKFLAQGDSVRALQRQRPPRIQNFEPATGKNQSAMAADKSKEEAFPWHLGVYDAHCHPTDTMSSIETIQNMKAKILTVMATRAEDQDLVAAAADKHSIKSSDPSQWSKEECIVPCFGWHPWFSYQMYLTGEEGPECDDKRSHPNLTGDAKIAHYQAVLQPSRETPSEEDLKIYHSLPDPTPFSTFLSRTRQSLQQHPYALVGEIGLDRSFRIPESWTGNPDLWSKRDNSLTPGGREGRRLTPFRCSPAHQKDIFKLQLQLAAEMGRAVSVHGVQAHGLVLQVLSELWKGHEKQVLSKRERKKRGQDHPAAEAAIEAEKDEDTTTSKNGQPLPYPPRICLHSYSGNVSNFRQYLNSAIPAHIFASFSTAINLSDALDEETPPGFEELVRIVPDHMLLVESDLHTAGEELDRRLEDIVRRICKIKGWGLEEGVERLGRNWRVFAFGED</sequence>
<feature type="region of interest" description="Disordered" evidence="1">
    <location>
        <begin position="313"/>
        <end position="351"/>
    </location>
</feature>
<keyword evidence="2" id="KW-0378">Hydrolase</keyword>
<keyword evidence="3" id="KW-1185">Reference proteome</keyword>
<dbReference type="EMBL" id="QGDH01000054">
    <property type="protein sequence ID" value="RAR11808.1"/>
    <property type="molecule type" value="Genomic_DNA"/>
</dbReference>
<proteinExistence type="predicted"/>
<evidence type="ECO:0000313" key="2">
    <source>
        <dbReference type="EMBL" id="RAR11808.1"/>
    </source>
</evidence>
<evidence type="ECO:0000256" key="1">
    <source>
        <dbReference type="SAM" id="MobiDB-lite"/>
    </source>
</evidence>
<dbReference type="Proteomes" id="UP000249619">
    <property type="component" value="Unassembled WGS sequence"/>
</dbReference>
<dbReference type="PANTHER" id="PTHR47345">
    <property type="entry name" value="CUT9-INTERACTING PROTEIN SCN1"/>
    <property type="match status" value="1"/>
</dbReference>
<dbReference type="Pfam" id="PF01026">
    <property type="entry name" value="TatD_DNase"/>
    <property type="match status" value="1"/>
</dbReference>
<dbReference type="SUPFAM" id="SSF51556">
    <property type="entry name" value="Metallo-dependent hydrolases"/>
    <property type="match status" value="1"/>
</dbReference>
<accession>A0A364N4K1</accession>
<dbReference type="InterPro" id="IPR032466">
    <property type="entry name" value="Metal_Hydrolase"/>
</dbReference>
<dbReference type="GO" id="GO:0016788">
    <property type="term" value="F:hydrolase activity, acting on ester bonds"/>
    <property type="evidence" value="ECO:0007669"/>
    <property type="project" value="InterPro"/>
</dbReference>
<dbReference type="InterPro" id="IPR001130">
    <property type="entry name" value="TatD-like"/>
</dbReference>
<comment type="caution">
    <text evidence="2">The sequence shown here is derived from an EMBL/GenBank/DDBJ whole genome shotgun (WGS) entry which is preliminary data.</text>
</comment>
<dbReference type="Gene3D" id="3.20.20.140">
    <property type="entry name" value="Metal-dependent hydrolases"/>
    <property type="match status" value="1"/>
</dbReference>
<dbReference type="PANTHER" id="PTHR47345:SF1">
    <property type="entry name" value="CUT9-INTERACTING PROTEIN SCN1"/>
    <property type="match status" value="1"/>
</dbReference>
<protein>
    <submittedName>
        <fullName evidence="2">Metallo-dependent hydrolase</fullName>
    </submittedName>
</protein>
<dbReference type="InterPro" id="IPR053044">
    <property type="entry name" value="Metallo-hydrolase/TatD-type"/>
</dbReference>
<gene>
    <name evidence="2" type="ORF">DDE83_004405</name>
</gene>
<name>A0A364N4K1_STELY</name>
<evidence type="ECO:0000313" key="3">
    <source>
        <dbReference type="Proteomes" id="UP000249619"/>
    </source>
</evidence>